<evidence type="ECO:0000313" key="1">
    <source>
        <dbReference type="EMBL" id="KAI4454434.1"/>
    </source>
</evidence>
<keyword evidence="2" id="KW-1185">Reference proteome</keyword>
<sequence length="192" mass="21952">MNCVIPSGNIRIINKALHTLAKVGDELYIDAKQDYLQFATINQNKTSYVTFDFQSVFFSSYEIGNNRSVDTSDALTCKLHIKAMLNIFKLKGPKEKNIDWCKIEFENDPTRILLKLKYKQDIIVNHSIRLIDMEYISVAYDKDKMPNKINTAGSFYGQILTNFQLSDEDMSLELQGTKGAAITLDIGNVFRF</sequence>
<comment type="caution">
    <text evidence="1">The sequence shown here is derived from an EMBL/GenBank/DDBJ whole genome shotgun (WGS) entry which is preliminary data.</text>
</comment>
<gene>
    <name evidence="1" type="ORF">MML48_9g00013231</name>
</gene>
<reference evidence="1" key="1">
    <citation type="submission" date="2022-04" db="EMBL/GenBank/DDBJ databases">
        <title>Chromosome-scale genome assembly of Holotrichia oblita Faldermann.</title>
        <authorList>
            <person name="Rongchong L."/>
        </authorList>
    </citation>
    <scope>NUCLEOTIDE SEQUENCE</scope>
    <source>
        <strain evidence="1">81SQS9</strain>
    </source>
</reference>
<name>A0ACB9SIY8_HOLOL</name>
<evidence type="ECO:0000313" key="2">
    <source>
        <dbReference type="Proteomes" id="UP001056778"/>
    </source>
</evidence>
<dbReference type="EMBL" id="CM043023">
    <property type="protein sequence ID" value="KAI4454434.1"/>
    <property type="molecule type" value="Genomic_DNA"/>
</dbReference>
<protein>
    <submittedName>
        <fullName evidence="1">Dna repair protein rad9</fullName>
    </submittedName>
</protein>
<proteinExistence type="predicted"/>
<accession>A0ACB9SIY8</accession>
<dbReference type="Proteomes" id="UP001056778">
    <property type="component" value="Chromosome 9"/>
</dbReference>
<organism evidence="1 2">
    <name type="scientific">Holotrichia oblita</name>
    <name type="common">Chafer beetle</name>
    <dbReference type="NCBI Taxonomy" id="644536"/>
    <lineage>
        <taxon>Eukaryota</taxon>
        <taxon>Metazoa</taxon>
        <taxon>Ecdysozoa</taxon>
        <taxon>Arthropoda</taxon>
        <taxon>Hexapoda</taxon>
        <taxon>Insecta</taxon>
        <taxon>Pterygota</taxon>
        <taxon>Neoptera</taxon>
        <taxon>Endopterygota</taxon>
        <taxon>Coleoptera</taxon>
        <taxon>Polyphaga</taxon>
        <taxon>Scarabaeiformia</taxon>
        <taxon>Scarabaeidae</taxon>
        <taxon>Melolonthinae</taxon>
        <taxon>Holotrichia</taxon>
    </lineage>
</organism>